<proteinExistence type="inferred from homology"/>
<evidence type="ECO:0000256" key="5">
    <source>
        <dbReference type="ARBA" id="ARBA00022964"/>
    </source>
</evidence>
<dbReference type="GO" id="GO:0006569">
    <property type="term" value="P:L-tryptophan catabolic process"/>
    <property type="evidence" value="ECO:0007669"/>
    <property type="project" value="UniProtKB-UniRule"/>
</dbReference>
<dbReference type="GO" id="GO:0019805">
    <property type="term" value="P:quinolinate biosynthetic process"/>
    <property type="evidence" value="ECO:0007669"/>
    <property type="project" value="UniProtKB-UniRule"/>
</dbReference>
<dbReference type="InterPro" id="IPR010329">
    <property type="entry name" value="3hydroanth_dOase"/>
</dbReference>
<evidence type="ECO:0000313" key="9">
    <source>
        <dbReference type="EMBL" id="PRP80541.1"/>
    </source>
</evidence>
<dbReference type="CDD" id="cd06123">
    <property type="entry name" value="cupin_HAO"/>
    <property type="match status" value="1"/>
</dbReference>
<comment type="caution">
    <text evidence="9">The sequence shown here is derived from an EMBL/GenBank/DDBJ whole genome shotgun (WGS) entry which is preliminary data.</text>
</comment>
<dbReference type="GO" id="GO:0008198">
    <property type="term" value="F:ferrous iron binding"/>
    <property type="evidence" value="ECO:0007669"/>
    <property type="project" value="UniProtKB-UniRule"/>
</dbReference>
<dbReference type="GO" id="GO:0034354">
    <property type="term" value="P:'de novo' NAD+ biosynthetic process from L-tryptophan"/>
    <property type="evidence" value="ECO:0007669"/>
    <property type="project" value="UniProtKB-UniRule"/>
</dbReference>
<organism evidence="9 10">
    <name type="scientific">Planoprotostelium fungivorum</name>
    <dbReference type="NCBI Taxonomy" id="1890364"/>
    <lineage>
        <taxon>Eukaryota</taxon>
        <taxon>Amoebozoa</taxon>
        <taxon>Evosea</taxon>
        <taxon>Variosea</taxon>
        <taxon>Cavosteliida</taxon>
        <taxon>Cavosteliaceae</taxon>
        <taxon>Planoprotostelium</taxon>
    </lineage>
</organism>
<comment type="cofactor">
    <cofactor evidence="1">
        <name>Fe(2+)</name>
        <dbReference type="ChEBI" id="CHEBI:29033"/>
    </cofactor>
</comment>
<comment type="function">
    <text evidence="2 8">Catalyzes the oxidative ring opening of 3-hydroxyanthranilate to 2-amino-3-carboxymuconate semialdehyde, which spontaneously cyclizes to quinolinate.</text>
</comment>
<dbReference type="AlphaFoldDB" id="A0A2P6N9C5"/>
<dbReference type="EMBL" id="MDYQ01000145">
    <property type="protein sequence ID" value="PRP80541.1"/>
    <property type="molecule type" value="Genomic_DNA"/>
</dbReference>
<dbReference type="STRING" id="1890364.A0A2P6N9C5"/>
<dbReference type="InterPro" id="IPR011051">
    <property type="entry name" value="RmlC_Cupin_sf"/>
</dbReference>
<evidence type="ECO:0000256" key="4">
    <source>
        <dbReference type="ARBA" id="ARBA00022723"/>
    </source>
</evidence>
<dbReference type="HAMAP" id="MF_00825">
    <property type="entry name" value="3_HAO"/>
    <property type="match status" value="1"/>
</dbReference>
<dbReference type="UniPathway" id="UPA00253">
    <property type="reaction ID" value="UER00330"/>
</dbReference>
<comment type="pathway">
    <text evidence="8">Cofactor biosynthesis; NAD(+) biosynthesis; quinolinate from L-kynurenine: step 3/3.</text>
</comment>
<evidence type="ECO:0000256" key="2">
    <source>
        <dbReference type="ARBA" id="ARBA00002752"/>
    </source>
</evidence>
<evidence type="ECO:0000256" key="1">
    <source>
        <dbReference type="ARBA" id="ARBA00001954"/>
    </source>
</evidence>
<keyword evidence="5 8" id="KW-0223">Dioxygenase</keyword>
<dbReference type="PANTHER" id="PTHR15497:SF1">
    <property type="entry name" value="3-HYDROXYANTHRANILATE 3,4-DIOXYGENASE"/>
    <property type="match status" value="1"/>
</dbReference>
<evidence type="ECO:0000256" key="7">
    <source>
        <dbReference type="ARBA" id="ARBA00023004"/>
    </source>
</evidence>
<reference evidence="9 10" key="1">
    <citation type="journal article" date="2018" name="Genome Biol. Evol.">
        <title>Multiple Roots of Fruiting Body Formation in Amoebozoa.</title>
        <authorList>
            <person name="Hillmann F."/>
            <person name="Forbes G."/>
            <person name="Novohradska S."/>
            <person name="Ferling I."/>
            <person name="Riege K."/>
            <person name="Groth M."/>
            <person name="Westermann M."/>
            <person name="Marz M."/>
            <person name="Spaller T."/>
            <person name="Winckler T."/>
            <person name="Schaap P."/>
            <person name="Glockner G."/>
        </authorList>
    </citation>
    <scope>NUCLEOTIDE SEQUENCE [LARGE SCALE GENOMIC DNA]</scope>
    <source>
        <strain evidence="9 10">Jena</strain>
    </source>
</reference>
<evidence type="ECO:0000256" key="6">
    <source>
        <dbReference type="ARBA" id="ARBA00023002"/>
    </source>
</evidence>
<dbReference type="GO" id="GO:0005737">
    <property type="term" value="C:cytoplasm"/>
    <property type="evidence" value="ECO:0007669"/>
    <property type="project" value="UniProtKB-SubCell"/>
</dbReference>
<dbReference type="OrthoDB" id="204928at2759"/>
<dbReference type="InParanoid" id="A0A2P6N9C5"/>
<comment type="similarity">
    <text evidence="8">Belongs to the 3-HAO family.</text>
</comment>
<gene>
    <name evidence="9" type="ORF">PROFUN_11854</name>
</gene>
<dbReference type="InterPro" id="IPR014710">
    <property type="entry name" value="RmlC-like_jellyroll"/>
</dbReference>
<comment type="catalytic activity">
    <reaction evidence="8">
        <text>3-hydroxyanthranilate + O2 = (2Z,4Z)-2-amino-3-carboxymuconate 6-semialdehyde</text>
        <dbReference type="Rhea" id="RHEA:17953"/>
        <dbReference type="ChEBI" id="CHEBI:15379"/>
        <dbReference type="ChEBI" id="CHEBI:36559"/>
        <dbReference type="ChEBI" id="CHEBI:77612"/>
        <dbReference type="EC" id="1.13.11.6"/>
    </reaction>
</comment>
<keyword evidence="6 8" id="KW-0560">Oxidoreductase</keyword>
<name>A0A2P6N9C5_9EUKA</name>
<keyword evidence="7" id="KW-0408">Iron</keyword>
<comment type="subcellular location">
    <subcellularLocation>
        <location evidence="8">Cytoplasm</location>
    </subcellularLocation>
</comment>
<dbReference type="GO" id="GO:0043420">
    <property type="term" value="P:anthranilate metabolic process"/>
    <property type="evidence" value="ECO:0007669"/>
    <property type="project" value="UniProtKB-UniRule"/>
</dbReference>
<evidence type="ECO:0000256" key="3">
    <source>
        <dbReference type="ARBA" id="ARBA00022642"/>
    </source>
</evidence>
<dbReference type="NCBIfam" id="TIGR03037">
    <property type="entry name" value="anthran_nbaC"/>
    <property type="match status" value="1"/>
</dbReference>
<evidence type="ECO:0000313" key="10">
    <source>
        <dbReference type="Proteomes" id="UP000241769"/>
    </source>
</evidence>
<protein>
    <recommendedName>
        <fullName evidence="8">3-hydroxyanthranilate 3,4-dioxygenase</fullName>
        <ecNumber evidence="8">1.13.11.6</ecNumber>
    </recommendedName>
    <alternativeName>
        <fullName evidence="8">3-hydroxyanthranilate oxygenase</fullName>
        <shortName evidence="8">3-HAO</shortName>
    </alternativeName>
    <alternativeName>
        <fullName evidence="8">3-hydroxyanthranilic acid dioxygenase</fullName>
        <shortName evidence="8">HAD</shortName>
    </alternativeName>
</protein>
<dbReference type="EC" id="1.13.11.6" evidence="8"/>
<dbReference type="Pfam" id="PF06052">
    <property type="entry name" value="3-HAO"/>
    <property type="match status" value="1"/>
</dbReference>
<dbReference type="GO" id="GO:0000334">
    <property type="term" value="F:3-hydroxyanthranilate 3,4-dioxygenase activity"/>
    <property type="evidence" value="ECO:0007669"/>
    <property type="project" value="UniProtKB-UniRule"/>
</dbReference>
<dbReference type="Gene3D" id="2.60.120.10">
    <property type="entry name" value="Jelly Rolls"/>
    <property type="match status" value="1"/>
</dbReference>
<keyword evidence="3 8" id="KW-0662">Pyridine nucleotide biosynthesis</keyword>
<dbReference type="PANTHER" id="PTHR15497">
    <property type="entry name" value="3-HYDROXYANTHRANILATE 3,4-DIOXYGENASE"/>
    <property type="match status" value="1"/>
</dbReference>
<dbReference type="SUPFAM" id="SSF51182">
    <property type="entry name" value="RmlC-like cupins"/>
    <property type="match status" value="1"/>
</dbReference>
<sequence length="176" mass="20134">MPALPPINFSKWIEENKHKLQPPVGAFPLYQDSTFVVMAVGGPNRRTDYHINQTDEFFYQYKGDMILKVCEDGVFRDIPIKEGELFVLPANTPHSPQRFENTVGLVIESKRAPDAIDQLQWYCDKCKNVIVNKQFHVEGLDLGAKLKPLIEEYYASDEQRTCKECGNLHQPPAPVK</sequence>
<dbReference type="Proteomes" id="UP000241769">
    <property type="component" value="Unassembled WGS sequence"/>
</dbReference>
<evidence type="ECO:0000256" key="8">
    <source>
        <dbReference type="HAMAP-Rule" id="MF_03019"/>
    </source>
</evidence>
<keyword evidence="4" id="KW-0479">Metal-binding</keyword>
<accession>A0A2P6N9C5</accession>
<dbReference type="FunCoup" id="A0A2P6N9C5">
    <property type="interactions" value="146"/>
</dbReference>
<dbReference type="NCBIfam" id="NF009763">
    <property type="entry name" value="PRK13264.1"/>
    <property type="match status" value="1"/>
</dbReference>
<keyword evidence="10" id="KW-1185">Reference proteome</keyword>
<keyword evidence="8" id="KW-0963">Cytoplasm</keyword>